<dbReference type="EMBL" id="CM043022">
    <property type="protein sequence ID" value="KAI4456873.1"/>
    <property type="molecule type" value="Genomic_DNA"/>
</dbReference>
<dbReference type="Proteomes" id="UP001056778">
    <property type="component" value="Chromosome 8"/>
</dbReference>
<keyword evidence="2" id="KW-1185">Reference proteome</keyword>
<gene>
    <name evidence="1" type="ORF">MML48_8g00012714</name>
</gene>
<proteinExistence type="predicted"/>
<protein>
    <submittedName>
        <fullName evidence="1">Protein gamete expressed 1</fullName>
    </submittedName>
</protein>
<evidence type="ECO:0000313" key="1">
    <source>
        <dbReference type="EMBL" id="KAI4456873.1"/>
    </source>
</evidence>
<organism evidence="1 2">
    <name type="scientific">Holotrichia oblita</name>
    <name type="common">Chafer beetle</name>
    <dbReference type="NCBI Taxonomy" id="644536"/>
    <lineage>
        <taxon>Eukaryota</taxon>
        <taxon>Metazoa</taxon>
        <taxon>Ecdysozoa</taxon>
        <taxon>Arthropoda</taxon>
        <taxon>Hexapoda</taxon>
        <taxon>Insecta</taxon>
        <taxon>Pterygota</taxon>
        <taxon>Neoptera</taxon>
        <taxon>Endopterygota</taxon>
        <taxon>Coleoptera</taxon>
        <taxon>Polyphaga</taxon>
        <taxon>Scarabaeiformia</taxon>
        <taxon>Scarabaeidae</taxon>
        <taxon>Melolonthinae</taxon>
        <taxon>Holotrichia</taxon>
    </lineage>
</organism>
<comment type="caution">
    <text evidence="1">The sequence shown here is derived from an EMBL/GenBank/DDBJ whole genome shotgun (WGS) entry which is preliminary data.</text>
</comment>
<reference evidence="1" key="1">
    <citation type="submission" date="2022-04" db="EMBL/GenBank/DDBJ databases">
        <title>Chromosome-scale genome assembly of Holotrichia oblita Faldermann.</title>
        <authorList>
            <person name="Rongchong L."/>
        </authorList>
    </citation>
    <scope>NUCLEOTIDE SEQUENCE</scope>
    <source>
        <strain evidence="1">81SQS9</strain>
    </source>
</reference>
<name>A0ACB9SQ21_HOLOL</name>
<accession>A0ACB9SQ21</accession>
<evidence type="ECO:0000313" key="2">
    <source>
        <dbReference type="Proteomes" id="UP001056778"/>
    </source>
</evidence>
<sequence length="466" mass="54575">MQDDNKNIHLKQIGGKMNLKILQSFICYLAYVIAFEDLIYVYGQGSQEMQEQGRQQYQLLQERGNLPQYGNCWKSAIRHVNEGCRSLSEDTQAEISLQLTNCFLLMSGHDTYECELNKKPNLRAICINSMSDRAFNVYTEFYTHTQNICWFLRGQIWHETIAENTWKVGEQLYESAKNQEQILQNQRDSLELQERLMKYSHVLEKNMAKFYESSKDQQEILKLFSTSISNLQSWLLGEISWFDTLVFYIVSSLFVIFFTSVPRTNAARLIMLTILTLNTFIERLVCYLLTNQFPNDIKEIQADYYFYIWCSRYICMFINVIILIMTAISYKNAVLLNMELLNNIYDRIINISKKIDFLESKSTYYTSENLSYISGYQKTPEIHYLDPTESDMQKDMNGTPHIGSTHEKSSPASNKLNNSNSTIYNNSYDGSIRNLTGRKKINNLRDFHYVNKYNLRSRNGTPEINV</sequence>